<feature type="region of interest" description="Disordered" evidence="8">
    <location>
        <begin position="29"/>
        <end position="53"/>
    </location>
</feature>
<feature type="domain" description="C2H2-type" evidence="9">
    <location>
        <begin position="477"/>
        <end position="504"/>
    </location>
</feature>
<feature type="compositionally biased region" description="Polar residues" evidence="8">
    <location>
        <begin position="29"/>
        <end position="39"/>
    </location>
</feature>
<dbReference type="PANTHER" id="PTHR24394:SF29">
    <property type="entry name" value="MYONEURIN"/>
    <property type="match status" value="1"/>
</dbReference>
<sequence>QHMVQHANVTCEKPAVQYPDGALSASDACTEQPKTALQESSSNWGGKSSGSTSKIVPGRLRRELGNVADVMELVRYICDCSFRYSSQTLLEEHMIKSHIIPLSNICNLCGKKSLGPKAQKQHMVLHTTVTSIGEALNSKMPLSQKPSTSCNPPREDSPLVSSTVHIDSDEDAEGDSKPLTGNKDLDISFMKLRQDLVGTTAIEPFFKCTLGDCKFTSDTRRPFFDHLGAHTVKELGALLCIYCSQKFEAIFALLEHMVSCHGQRRYQCGWCLYRSAFLIHLQIHHHHSHHEKKVLFFKCPNIPAESPSKSFASQCVTLTHYWCSVPGCSYKHLDPDTFEWHLSNEHPRTSEYQCKICDVTTVCAKDLVQHCVEHDMDVVQCVYCHHSEPSYKEMLWHLATYHQDHPLVLFIRTEEQRSLFKEFIARFQLMKLRGIRPRAMQKQQQPAIMQVEKSGSIVVEVASAEEPNKPSETEMALQCKQCGTKFTDLSQLRSHLYIHREYFPHSCEPCNKYFTTVDEAQAHERKRHRTKGILPMQEFRLPPTEMEVDTCIGEEVERLDAQVEALDTAKCPWQGCSLVFTDMECVAYHVRADHVPKRHMCALCEFSSYSPEVVRWHTKNTHKPSSPRVAGTSSASKKVTTGERKCGQCSFRAETLCTVREHYRKAHPGLAFKYVVPKRHGRTKADVAKKCVVPAPPSEPRSSTAASPPAKASLSTSWQERQCGLPCDRCEHVAPSEHMLHMHKSLRHSTRPCATKMKSTAKMLKNFGWRVSAACDREQKTPCQREDENPNAPVRELGTRTSVKVELQSEEVKTEVDEDPEPTPPENERPETELTAQGDVRCEDGAQCQRLLRCQNEAHEQHPSICEDNPQEEQPSCSKGFVCSSKTCTERFPTKTELHSHMSRKHKFFAVCSHCKKPCMNRAQVLHHLQSKHPNSKECYTVLSHKSQNLERKPTLTSSAVLNAGFSWYNKPREPISLKNVSVWARMPSSTSYVKLDVDVFFKVCSANPSVVVKDYLKSLV</sequence>
<dbReference type="PROSITE" id="PS50157">
    <property type="entry name" value="ZINC_FINGER_C2H2_2"/>
    <property type="match status" value="3"/>
</dbReference>
<evidence type="ECO:0000313" key="10">
    <source>
        <dbReference type="EMBL" id="JAP70012.1"/>
    </source>
</evidence>
<comment type="subcellular location">
    <subcellularLocation>
        <location evidence="1">Nucleus</location>
    </subcellularLocation>
</comment>
<dbReference type="SUPFAM" id="SSF57667">
    <property type="entry name" value="beta-beta-alpha zinc fingers"/>
    <property type="match status" value="1"/>
</dbReference>
<evidence type="ECO:0000256" key="2">
    <source>
        <dbReference type="ARBA" id="ARBA00022723"/>
    </source>
</evidence>
<evidence type="ECO:0000256" key="4">
    <source>
        <dbReference type="ARBA" id="ARBA00022771"/>
    </source>
</evidence>
<feature type="compositionally biased region" description="Low complexity" evidence="8">
    <location>
        <begin position="40"/>
        <end position="53"/>
    </location>
</feature>
<dbReference type="GO" id="GO:0000981">
    <property type="term" value="F:DNA-binding transcription factor activity, RNA polymerase II-specific"/>
    <property type="evidence" value="ECO:0007669"/>
    <property type="project" value="TreeGrafter"/>
</dbReference>
<feature type="compositionally biased region" description="Polar residues" evidence="8">
    <location>
        <begin position="140"/>
        <end position="151"/>
    </location>
</feature>
<dbReference type="Gene3D" id="3.30.160.60">
    <property type="entry name" value="Classic Zinc Finger"/>
    <property type="match status" value="1"/>
</dbReference>
<keyword evidence="2" id="KW-0479">Metal-binding</keyword>
<keyword evidence="6" id="KW-0539">Nucleus</keyword>
<keyword evidence="3" id="KW-0677">Repeat</keyword>
<feature type="region of interest" description="Disordered" evidence="8">
    <location>
        <begin position="779"/>
        <end position="837"/>
    </location>
</feature>
<protein>
    <submittedName>
        <fullName evidence="10">Putative zinc finger protein</fullName>
    </submittedName>
</protein>
<keyword evidence="4 7" id="KW-0863">Zinc-finger</keyword>
<name>A0A131XUK9_IXORI</name>
<feature type="region of interest" description="Disordered" evidence="8">
    <location>
        <begin position="138"/>
        <end position="180"/>
    </location>
</feature>
<dbReference type="GO" id="GO:0005634">
    <property type="term" value="C:nucleus"/>
    <property type="evidence" value="ECO:0007669"/>
    <property type="project" value="UniProtKB-SubCell"/>
</dbReference>
<dbReference type="EMBL" id="GEFM01005784">
    <property type="protein sequence ID" value="JAP70012.1"/>
    <property type="molecule type" value="mRNA"/>
</dbReference>
<feature type="domain" description="C2H2-type" evidence="9">
    <location>
        <begin position="505"/>
        <end position="533"/>
    </location>
</feature>
<dbReference type="PROSITE" id="PS00028">
    <property type="entry name" value="ZINC_FINGER_C2H2_1"/>
    <property type="match status" value="6"/>
</dbReference>
<dbReference type="InterPro" id="IPR013087">
    <property type="entry name" value="Znf_C2H2_type"/>
</dbReference>
<feature type="non-terminal residue" evidence="10">
    <location>
        <position position="1"/>
    </location>
</feature>
<feature type="compositionally biased region" description="Basic and acidic residues" evidence="8">
    <location>
        <begin position="779"/>
        <end position="788"/>
    </location>
</feature>
<dbReference type="PANTHER" id="PTHR24394">
    <property type="entry name" value="ZINC FINGER PROTEIN"/>
    <property type="match status" value="1"/>
</dbReference>
<dbReference type="GO" id="GO:0008270">
    <property type="term" value="F:zinc ion binding"/>
    <property type="evidence" value="ECO:0007669"/>
    <property type="project" value="UniProtKB-KW"/>
</dbReference>
<evidence type="ECO:0000256" key="1">
    <source>
        <dbReference type="ARBA" id="ARBA00004123"/>
    </source>
</evidence>
<reference evidence="10" key="1">
    <citation type="submission" date="2016-02" db="EMBL/GenBank/DDBJ databases">
        <title>RNAseq analyses of the midgut from blood- or serum-fed Ixodes ricinus ticks.</title>
        <authorList>
            <person name="Perner J."/>
            <person name="Provaznik J."/>
            <person name="Schrenkova J."/>
            <person name="Urbanova V."/>
            <person name="Ribeiro J.M."/>
            <person name="Kopacek P."/>
        </authorList>
    </citation>
    <scope>NUCLEOTIDE SEQUENCE</scope>
    <source>
        <tissue evidence="10">Gut</tissue>
    </source>
</reference>
<accession>A0A131XUK9</accession>
<evidence type="ECO:0000256" key="5">
    <source>
        <dbReference type="ARBA" id="ARBA00022833"/>
    </source>
</evidence>
<evidence type="ECO:0000256" key="3">
    <source>
        <dbReference type="ARBA" id="ARBA00022737"/>
    </source>
</evidence>
<keyword evidence="5" id="KW-0862">Zinc</keyword>
<dbReference type="SMART" id="SM00355">
    <property type="entry name" value="ZnF_C2H2"/>
    <property type="match status" value="16"/>
</dbReference>
<evidence type="ECO:0000256" key="8">
    <source>
        <dbReference type="SAM" id="MobiDB-lite"/>
    </source>
</evidence>
<evidence type="ECO:0000256" key="7">
    <source>
        <dbReference type="PROSITE-ProRule" id="PRU00042"/>
    </source>
</evidence>
<feature type="compositionally biased region" description="Low complexity" evidence="8">
    <location>
        <begin position="700"/>
        <end position="715"/>
    </location>
</feature>
<feature type="region of interest" description="Disordered" evidence="8">
    <location>
        <begin position="693"/>
        <end position="715"/>
    </location>
</feature>
<evidence type="ECO:0000256" key="6">
    <source>
        <dbReference type="ARBA" id="ARBA00023242"/>
    </source>
</evidence>
<proteinExistence type="evidence at transcript level"/>
<evidence type="ECO:0000259" key="9">
    <source>
        <dbReference type="PROSITE" id="PS50157"/>
    </source>
</evidence>
<dbReference type="InterPro" id="IPR036236">
    <property type="entry name" value="Znf_C2H2_sf"/>
</dbReference>
<feature type="domain" description="C2H2-type" evidence="9">
    <location>
        <begin position="881"/>
        <end position="906"/>
    </location>
</feature>
<organism evidence="10">
    <name type="scientific">Ixodes ricinus</name>
    <name type="common">Common tick</name>
    <name type="synonym">Acarus ricinus</name>
    <dbReference type="NCBI Taxonomy" id="34613"/>
    <lineage>
        <taxon>Eukaryota</taxon>
        <taxon>Metazoa</taxon>
        <taxon>Ecdysozoa</taxon>
        <taxon>Arthropoda</taxon>
        <taxon>Chelicerata</taxon>
        <taxon>Arachnida</taxon>
        <taxon>Acari</taxon>
        <taxon>Parasitiformes</taxon>
        <taxon>Ixodida</taxon>
        <taxon>Ixodoidea</taxon>
        <taxon>Ixodidae</taxon>
        <taxon>Ixodinae</taxon>
        <taxon>Ixodes</taxon>
    </lineage>
</organism>
<dbReference type="AlphaFoldDB" id="A0A131XUK9"/>